<evidence type="ECO:0000256" key="15">
    <source>
        <dbReference type="SAM" id="MobiDB-lite"/>
    </source>
</evidence>
<evidence type="ECO:0000313" key="22">
    <source>
        <dbReference type="ZFIN" id="ZDB-GENE-070206-5"/>
    </source>
</evidence>
<comment type="caution">
    <text evidence="14">Lacks conserved residue(s) required for the propagation of feature annotation.</text>
</comment>
<dbReference type="PROSITE" id="PS50026">
    <property type="entry name" value="EGF_3"/>
    <property type="match status" value="3"/>
</dbReference>
<dbReference type="FunFam" id="2.60.120.200:FF:000007">
    <property type="entry name" value="neurexin-1 isoform X1"/>
    <property type="match status" value="1"/>
</dbReference>
<sequence length="1492" mass="163036">MMTRKWRCVKLSPAFVWLGLVVLSVTTALEFDGLPGQWVRYGPWEAGATGELSFTMKTNISKAIVLYLDDGGNCDFLELLINDGRLQLRFAIHCGEPASLHMETHISDERWHRVLLTRNYRETMLVMDGESKVAEVKSKRREMMVASDLYVGGIPPDVRLSALTSSTVKYEPPFRGLIANLKLGETAPALLDSQGVKNDLDYLCTKQNPCSNGGRCSIQGSEVLCDCSNTGYKGKYCTEVLQQVLGGLAHLTLKSQAPGAAPLMATPAAGDPKSGQVESVATFKGNEFFSYDLSQKPIQSSTDEITLSFRTLQRNGLLLHTGKSADYVNLSLKSGAVCLVINLGSGAFEALVEPSDGKFNDNAWHAVRVSRNLRQVTISVDGLLTTTGYTQEDYTMLGSDDFFYVGGSPNTADLPGSPVSNNFMGCLKDVVYTNNEFRLELSHLAELRDPKVTLHGDLTFRCEDVAALDPVSFDAPTAYVTLPRWNGKKAGSVSFDFRTTEPNGLLLFSHGRPQGSKDHRPRVDFFAMELLDGFLHLLMDMGSGSIKIKVGNKKVNDGEWCHVDFQREGRKGSISVNGRSLPFSTNEGSEILDLDGEMYLGGLPENSGDLSLPPEVWTARLRLGFVGCVRDLFVDGRSKDLRRLAELQSAPGVSSFCTRETHRRCSSEPCVHGGRCREGWNRHVCDCTGTGYMGPNCEMESAVLSYDGSMFLKVLMPHAAHSEAEDVSLRFMSQRAYGLLMATTSKESADTLRLELDGGRVKLTVNLDCIGIDCNLSKGPETLFAGHKLNDNEWHSVKVVRRGKSLQLSVDNVTVEGQMSGAHTQLEFHHIETGIMTERRFISVMPSNFIGHLQGLSFNGMPYLDQCKNGDISYCELNARFGMRRIVADPVSFRNRASYVALSTLQAYASMHLFFQFKTTSPDGLILFNSGDGSDFIVIELVKGYIHYVFDLGNGPSLMKGNSDKPLNDNQWHNVMVSRDDSNVHTLKIDSRTVTQHSNGARNLDLKGELYIGGVGKSMYNSLPKLIASRDGYQGCLASVDLNGRLSDLIADALHRVGQVERGCEAGPGTTCTEDSCSNQGVCLQQWEGFTCDCTMTTYGGPLCSDPGTTYIFGRGGALITYTWAPNDRPSTRADRLAVGFSTQQSDAILVQVESSQGLGDYLQLHIEQGKVGVIFNVGTDDITIDEPAVTVNDGKYHVVRFTRSGGNATLQVDNQPVIERFPSGNIDNERLAIARQRIPYRLGRVVDEWLLDKGRQLTIFNSQAAIKVGGQDKGRPFQGQISGLYYNGLQVLKLAAEGDPNVQVAGNLRLVGDAPSVLSTETTSATPPAAADMSTTIMETTTTMATTTTRRQRSPSLKDSITQNSDDLLVASAECPSDDEDLEECEPGTAHPTDLMEKGRPGAVEVIRESSSTTGMVVGIVAAAALCILILLYAMYKYRNRDEGSYQVDQSRNSGSESNGAVVKEKTPSTTAAVAKTTTKGKKNKDKEYYV</sequence>
<feature type="domain" description="Laminin G" evidence="18">
    <location>
        <begin position="1109"/>
        <end position="1309"/>
    </location>
</feature>
<evidence type="ECO:0000256" key="16">
    <source>
        <dbReference type="SAM" id="Phobius"/>
    </source>
</evidence>
<dbReference type="CDD" id="cd00110">
    <property type="entry name" value="LamG"/>
    <property type="match status" value="6"/>
</dbReference>
<evidence type="ECO:0000256" key="14">
    <source>
        <dbReference type="PROSITE-ProRule" id="PRU00076"/>
    </source>
</evidence>
<feature type="transmembrane region" description="Helical" evidence="16">
    <location>
        <begin position="1417"/>
        <end position="1437"/>
    </location>
</feature>
<dbReference type="SMART" id="SM00282">
    <property type="entry name" value="LamG"/>
    <property type="match status" value="6"/>
</dbReference>
<evidence type="ECO:0000259" key="19">
    <source>
        <dbReference type="PROSITE" id="PS50026"/>
    </source>
</evidence>
<dbReference type="CDD" id="cd00054">
    <property type="entry name" value="EGF_CA"/>
    <property type="match status" value="2"/>
</dbReference>
<dbReference type="InterPro" id="IPR003585">
    <property type="entry name" value="Neurexin-like"/>
</dbReference>
<dbReference type="FunFam" id="2.60.120.200:FF:000003">
    <property type="entry name" value="neurexin-1 isoform X1"/>
    <property type="match status" value="1"/>
</dbReference>
<dbReference type="PANTHER" id="PTHR15036:SF92">
    <property type="entry name" value="NEUREXIN 2A ALPHA"/>
    <property type="match status" value="1"/>
</dbReference>
<dbReference type="RefSeq" id="XP_009293753.1">
    <property type="nucleotide sequence ID" value="XM_009295478.5"/>
</dbReference>
<proteinExistence type="inferred from homology"/>
<dbReference type="OrthoDB" id="6275838at2759"/>
<dbReference type="ZFIN" id="ZDB-GENE-070206-5">
    <property type="gene designation" value="nrxn2a"/>
</dbReference>
<evidence type="ECO:0000256" key="2">
    <source>
        <dbReference type="ARBA" id="ARBA00010241"/>
    </source>
</evidence>
<evidence type="ECO:0000256" key="9">
    <source>
        <dbReference type="ARBA" id="ARBA00022889"/>
    </source>
</evidence>
<dbReference type="InterPro" id="IPR001791">
    <property type="entry name" value="Laminin_G"/>
</dbReference>
<dbReference type="InterPro" id="IPR050372">
    <property type="entry name" value="Neurexin-related_CASP"/>
</dbReference>
<dbReference type="FunFam" id="2.10.25.10:FF:000015">
    <property type="entry name" value="neurexin-1 isoform X1"/>
    <property type="match status" value="1"/>
</dbReference>
<feature type="compositionally biased region" description="Low complexity" evidence="15">
    <location>
        <begin position="1469"/>
        <end position="1479"/>
    </location>
</feature>
<feature type="chain" id="PRO_5035461113" evidence="17">
    <location>
        <begin position="29"/>
        <end position="1492"/>
    </location>
</feature>
<evidence type="ECO:0000256" key="7">
    <source>
        <dbReference type="ARBA" id="ARBA00022737"/>
    </source>
</evidence>
<feature type="signal peptide" evidence="17">
    <location>
        <begin position="1"/>
        <end position="28"/>
    </location>
</feature>
<evidence type="ECO:0000256" key="5">
    <source>
        <dbReference type="ARBA" id="ARBA00022723"/>
    </source>
</evidence>
<keyword evidence="7" id="KW-0677">Repeat</keyword>
<dbReference type="PROSITE" id="PS50025">
    <property type="entry name" value="LAM_G_DOMAIN"/>
    <property type="match status" value="6"/>
</dbReference>
<feature type="domain" description="EGF-like" evidence="19">
    <location>
        <begin position="200"/>
        <end position="238"/>
    </location>
</feature>
<dbReference type="InterPro" id="IPR013320">
    <property type="entry name" value="ConA-like_dom_sf"/>
</dbReference>
<dbReference type="Gene3D" id="2.60.120.200">
    <property type="match status" value="6"/>
</dbReference>
<dbReference type="GO" id="GO:0007155">
    <property type="term" value="P:cell adhesion"/>
    <property type="evidence" value="ECO:0007669"/>
    <property type="project" value="UniProtKB-KW"/>
</dbReference>
<dbReference type="FunFam" id="2.60.120.200:FF:000005">
    <property type="entry name" value="neurexin-1 isoform X1"/>
    <property type="match status" value="1"/>
</dbReference>
<evidence type="ECO:0000313" key="20">
    <source>
        <dbReference type="Proteomes" id="UP000000437"/>
    </source>
</evidence>
<comment type="function">
    <text evidence="13">Neuronal cell surface protein that may be involved in cell recognition and cell adhesion.</text>
</comment>
<feature type="region of interest" description="Disordered" evidence="15">
    <location>
        <begin position="1447"/>
        <end position="1492"/>
    </location>
</feature>
<feature type="compositionally biased region" description="Acidic residues" evidence="15">
    <location>
        <begin position="1377"/>
        <end position="1387"/>
    </location>
</feature>
<dbReference type="SMART" id="SM00294">
    <property type="entry name" value="4.1m"/>
    <property type="match status" value="1"/>
</dbReference>
<keyword evidence="10 16" id="KW-1133">Transmembrane helix</keyword>
<evidence type="ECO:0000256" key="6">
    <source>
        <dbReference type="ARBA" id="ARBA00022729"/>
    </source>
</evidence>
<feature type="compositionally biased region" description="Polar residues" evidence="15">
    <location>
        <begin position="1448"/>
        <end position="1460"/>
    </location>
</feature>
<evidence type="ECO:0000256" key="11">
    <source>
        <dbReference type="ARBA" id="ARBA00023136"/>
    </source>
</evidence>
<reference evidence="21" key="1">
    <citation type="submission" date="2025-08" db="UniProtKB">
        <authorList>
            <consortium name="RefSeq"/>
        </authorList>
    </citation>
    <scope>IDENTIFICATION</scope>
    <source>
        <strain evidence="21">Tuebingen</strain>
        <tissue evidence="21">Fibroblasts and whole tissue</tissue>
    </source>
</reference>
<keyword evidence="12" id="KW-1015">Disulfide bond</keyword>
<dbReference type="SUPFAM" id="SSF49899">
    <property type="entry name" value="Concanavalin A-like lectins/glucanases"/>
    <property type="match status" value="6"/>
</dbReference>
<keyword evidence="6 17" id="KW-0732">Signal</keyword>
<keyword evidence="11 16" id="KW-0472">Membrane</keyword>
<evidence type="ECO:0000256" key="17">
    <source>
        <dbReference type="SAM" id="SignalP"/>
    </source>
</evidence>
<dbReference type="Proteomes" id="UP000000437">
    <property type="component" value="Chromosome 21"/>
</dbReference>
<feature type="domain" description="Laminin G" evidence="18">
    <location>
        <begin position="28"/>
        <end position="204"/>
    </location>
</feature>
<feature type="region of interest" description="Disordered" evidence="15">
    <location>
        <begin position="1377"/>
        <end position="1398"/>
    </location>
</feature>
<accession>A0A8M3ALL4</accession>
<protein>
    <submittedName>
        <fullName evidence="21">Neurexin-2-beta isoform X34</fullName>
    </submittedName>
</protein>
<dbReference type="GO" id="GO:0046872">
    <property type="term" value="F:metal ion binding"/>
    <property type="evidence" value="ECO:0007669"/>
    <property type="project" value="UniProtKB-KW"/>
</dbReference>
<evidence type="ECO:0000256" key="12">
    <source>
        <dbReference type="ARBA" id="ARBA00023157"/>
    </source>
</evidence>
<keyword evidence="20" id="KW-1185">Reference proteome</keyword>
<comment type="similarity">
    <text evidence="2">Belongs to the neurexin family.</text>
</comment>
<dbReference type="InterPro" id="IPR000742">
    <property type="entry name" value="EGF"/>
</dbReference>
<evidence type="ECO:0000256" key="8">
    <source>
        <dbReference type="ARBA" id="ARBA00022837"/>
    </source>
</evidence>
<feature type="domain" description="Laminin G" evidence="18">
    <location>
        <begin position="280"/>
        <end position="462"/>
    </location>
</feature>
<evidence type="ECO:0000256" key="3">
    <source>
        <dbReference type="ARBA" id="ARBA00022536"/>
    </source>
</evidence>
<dbReference type="GO" id="GO:0016020">
    <property type="term" value="C:membrane"/>
    <property type="evidence" value="ECO:0007669"/>
    <property type="project" value="UniProtKB-SubCell"/>
</dbReference>
<evidence type="ECO:0000313" key="21">
    <source>
        <dbReference type="RefSeq" id="XP_009293753.1"/>
    </source>
</evidence>
<dbReference type="AGR" id="ZFIN:ZDB-GENE-070206-5"/>
<dbReference type="GeneID" id="558326"/>
<keyword evidence="3 14" id="KW-0245">EGF-like domain</keyword>
<dbReference type="FunFam" id="2.10.25.10:FF:000029">
    <property type="entry name" value="neurexin-1 isoform X1"/>
    <property type="match status" value="1"/>
</dbReference>
<evidence type="ECO:0000256" key="13">
    <source>
        <dbReference type="ARBA" id="ARBA00054347"/>
    </source>
</evidence>
<feature type="domain" description="Laminin G" evidence="18">
    <location>
        <begin position="701"/>
        <end position="875"/>
    </location>
</feature>
<evidence type="ECO:0000259" key="18">
    <source>
        <dbReference type="PROSITE" id="PS50025"/>
    </source>
</evidence>
<organism evidence="20 21">
    <name type="scientific">Danio rerio</name>
    <name type="common">Zebrafish</name>
    <name type="synonym">Brachydanio rerio</name>
    <dbReference type="NCBI Taxonomy" id="7955"/>
    <lineage>
        <taxon>Eukaryota</taxon>
        <taxon>Metazoa</taxon>
        <taxon>Chordata</taxon>
        <taxon>Craniata</taxon>
        <taxon>Vertebrata</taxon>
        <taxon>Euteleostomi</taxon>
        <taxon>Actinopterygii</taxon>
        <taxon>Neopterygii</taxon>
        <taxon>Teleostei</taxon>
        <taxon>Ostariophysi</taxon>
        <taxon>Cypriniformes</taxon>
        <taxon>Danionidae</taxon>
        <taxon>Danioninae</taxon>
        <taxon>Danio</taxon>
    </lineage>
</organism>
<keyword evidence="5" id="KW-0479">Metal-binding</keyword>
<dbReference type="CTD" id="558326"/>
<keyword evidence="8" id="KW-0106">Calcium</keyword>
<dbReference type="Gene3D" id="2.10.25.10">
    <property type="entry name" value="Laminin"/>
    <property type="match status" value="3"/>
</dbReference>
<comment type="subcellular location">
    <subcellularLocation>
        <location evidence="1">Membrane</location>
        <topology evidence="1">Single-pass type I membrane protein</topology>
    </subcellularLocation>
</comment>
<feature type="domain" description="Laminin G" evidence="18">
    <location>
        <begin position="889"/>
        <end position="1064"/>
    </location>
</feature>
<feature type="domain" description="EGF-like" evidence="19">
    <location>
        <begin position="661"/>
        <end position="698"/>
    </location>
</feature>
<dbReference type="SMART" id="SM00181">
    <property type="entry name" value="EGF"/>
    <property type="match status" value="3"/>
</dbReference>
<keyword evidence="9" id="KW-0130">Cell adhesion</keyword>
<evidence type="ECO:0000256" key="1">
    <source>
        <dbReference type="ARBA" id="ARBA00004479"/>
    </source>
</evidence>
<dbReference type="PANTHER" id="PTHR15036">
    <property type="entry name" value="PIKACHURIN-LIKE PROTEIN"/>
    <property type="match status" value="1"/>
</dbReference>
<feature type="domain" description="EGF-like" evidence="19">
    <location>
        <begin position="1068"/>
        <end position="1105"/>
    </location>
</feature>
<gene>
    <name evidence="21 22" type="primary">nrxn2a</name>
</gene>
<name>A0A8M3ALL4_DANRE</name>
<dbReference type="FunFam" id="2.60.120.200:FF:000004">
    <property type="entry name" value="neurexin-1 isoform X1"/>
    <property type="match status" value="1"/>
</dbReference>
<feature type="domain" description="Laminin G" evidence="18">
    <location>
        <begin position="469"/>
        <end position="657"/>
    </location>
</feature>
<evidence type="ECO:0000256" key="10">
    <source>
        <dbReference type="ARBA" id="ARBA00022989"/>
    </source>
</evidence>
<evidence type="ECO:0000256" key="4">
    <source>
        <dbReference type="ARBA" id="ARBA00022692"/>
    </source>
</evidence>
<keyword evidence="4 16" id="KW-0812">Transmembrane</keyword>
<dbReference type="Pfam" id="PF02210">
    <property type="entry name" value="Laminin_G_2"/>
    <property type="match status" value="6"/>
</dbReference>
<dbReference type="GO" id="GO:0002040">
    <property type="term" value="P:sprouting angiogenesis"/>
    <property type="evidence" value="ECO:0007669"/>
    <property type="project" value="UniProtKB-ARBA"/>
</dbReference>